<keyword evidence="2" id="KW-1185">Reference proteome</keyword>
<dbReference type="RefSeq" id="WP_176091673.1">
    <property type="nucleotide sequence ID" value="NZ_CP096986.1"/>
</dbReference>
<dbReference type="KEGG" id="crw:CROST_011910"/>
<name>A0A1S8KWV3_9CLOT</name>
<evidence type="ECO:0000313" key="2">
    <source>
        <dbReference type="Proteomes" id="UP000190951"/>
    </source>
</evidence>
<dbReference type="EMBL" id="CP096983">
    <property type="protein sequence ID" value="URZ10481.1"/>
    <property type="molecule type" value="Genomic_DNA"/>
</dbReference>
<dbReference type="AlphaFoldDB" id="A0A1S8KWV3"/>
<dbReference type="Proteomes" id="UP000190951">
    <property type="component" value="Chromosome"/>
</dbReference>
<protein>
    <submittedName>
        <fullName evidence="1">Uncharacterized protein</fullName>
    </submittedName>
</protein>
<gene>
    <name evidence="1" type="ORF">CROST_011910</name>
</gene>
<organism evidence="1 2">
    <name type="scientific">Clostridium felsineum</name>
    <dbReference type="NCBI Taxonomy" id="36839"/>
    <lineage>
        <taxon>Bacteria</taxon>
        <taxon>Bacillati</taxon>
        <taxon>Bacillota</taxon>
        <taxon>Clostridia</taxon>
        <taxon>Eubacteriales</taxon>
        <taxon>Clostridiaceae</taxon>
        <taxon>Clostridium</taxon>
    </lineage>
</organism>
<evidence type="ECO:0000313" key="1">
    <source>
        <dbReference type="EMBL" id="URZ10481.1"/>
    </source>
</evidence>
<reference evidence="1 2" key="1">
    <citation type="submission" date="2022-04" db="EMBL/GenBank/DDBJ databases">
        <title>Genome sequence of C. roseum typestrain.</title>
        <authorList>
            <person name="Poehlein A."/>
            <person name="Schoch T."/>
            <person name="Duerre P."/>
            <person name="Daniel R."/>
        </authorList>
    </citation>
    <scope>NUCLEOTIDE SEQUENCE [LARGE SCALE GENOMIC DNA]</scope>
    <source>
        <strain evidence="1 2">DSM 7320</strain>
    </source>
</reference>
<dbReference type="STRING" id="84029.CROST_46650"/>
<sequence length="48" mass="5649">MGNDPSTKRKKQGDFYETPRWAIEALLKREGFDGVILFRTLLWKGSYK</sequence>
<accession>A0A1S8KWV3</accession>
<proteinExistence type="predicted"/>